<proteinExistence type="predicted"/>
<dbReference type="Proteomes" id="UP001148737">
    <property type="component" value="Unassembled WGS sequence"/>
</dbReference>
<comment type="caution">
    <text evidence="1">The sequence shown here is derived from an EMBL/GenBank/DDBJ whole genome shotgun (WGS) entry which is preliminary data.</text>
</comment>
<reference evidence="1" key="1">
    <citation type="submission" date="2022-07" db="EMBL/GenBank/DDBJ databases">
        <title>Genome Sequence of Lecanicillium saksenae.</title>
        <authorList>
            <person name="Buettner E."/>
        </authorList>
    </citation>
    <scope>NUCLEOTIDE SEQUENCE</scope>
    <source>
        <strain evidence="1">VT-O1</strain>
    </source>
</reference>
<dbReference type="EMBL" id="JANAKD010001076">
    <property type="protein sequence ID" value="KAJ3483776.1"/>
    <property type="molecule type" value="Genomic_DNA"/>
</dbReference>
<sequence>MSEWLADIICSVPVEPKAPYLALLGDIGYTKDDGFFSFLRRQLQVFRVVFLVLGNHEPYYSSWPEAKAKVETFRMGLTQPDQLVLLDQTRYDLPLTVTILGCTLFSHVAFENQDGVSMGSNNFYLIDDWTVQSHREAHRSDVDWLNAEVERISRSEAHREVFVFTHYCPLTNADVTDPQHQGSTISFGFMTDLSTELCWKAPVVKLWAFGHTHFNCDFQHENGKRFMSNQRGYYSAQAAGFSVSKIIGI</sequence>
<gene>
    <name evidence="1" type="ORF">NLG97_g7227</name>
</gene>
<evidence type="ECO:0000313" key="1">
    <source>
        <dbReference type="EMBL" id="KAJ3483776.1"/>
    </source>
</evidence>
<organism evidence="1 2">
    <name type="scientific">Lecanicillium saksenae</name>
    <dbReference type="NCBI Taxonomy" id="468837"/>
    <lineage>
        <taxon>Eukaryota</taxon>
        <taxon>Fungi</taxon>
        <taxon>Dikarya</taxon>
        <taxon>Ascomycota</taxon>
        <taxon>Pezizomycotina</taxon>
        <taxon>Sordariomycetes</taxon>
        <taxon>Hypocreomycetidae</taxon>
        <taxon>Hypocreales</taxon>
        <taxon>Cordycipitaceae</taxon>
        <taxon>Lecanicillium</taxon>
    </lineage>
</organism>
<name>A0ACC1QR89_9HYPO</name>
<evidence type="ECO:0000313" key="2">
    <source>
        <dbReference type="Proteomes" id="UP001148737"/>
    </source>
</evidence>
<accession>A0ACC1QR89</accession>
<protein>
    <submittedName>
        <fullName evidence="1">Uncharacterized protein</fullName>
    </submittedName>
</protein>
<keyword evidence="2" id="KW-1185">Reference proteome</keyword>